<dbReference type="Pfam" id="PF00249">
    <property type="entry name" value="Myb_DNA-binding"/>
    <property type="match status" value="1"/>
</dbReference>
<protein>
    <recommendedName>
        <fullName evidence="1">Myb-like domain-containing protein</fullName>
    </recommendedName>
</protein>
<comment type="caution">
    <text evidence="2">The sequence shown here is derived from an EMBL/GenBank/DDBJ whole genome shotgun (WGS) entry which is preliminary data.</text>
</comment>
<dbReference type="CDD" id="cd00167">
    <property type="entry name" value="SANT"/>
    <property type="match status" value="1"/>
</dbReference>
<evidence type="ECO:0000313" key="3">
    <source>
        <dbReference type="Proteomes" id="UP000283895"/>
    </source>
</evidence>
<dbReference type="InterPro" id="IPR009057">
    <property type="entry name" value="Homeodomain-like_sf"/>
</dbReference>
<dbReference type="SMART" id="SM00717">
    <property type="entry name" value="SANT"/>
    <property type="match status" value="1"/>
</dbReference>
<reference evidence="2 3" key="1">
    <citation type="submission" date="2015-09" db="EMBL/GenBank/DDBJ databases">
        <title>Host preference determinants of Valsa canker pathogens revealed by comparative genomics.</title>
        <authorList>
            <person name="Yin Z."/>
            <person name="Huang L."/>
        </authorList>
    </citation>
    <scope>NUCLEOTIDE SEQUENCE [LARGE SCALE GENOMIC DNA]</scope>
    <source>
        <strain evidence="2 3">03-1</strain>
    </source>
</reference>
<name>A0A423WG82_9PEZI</name>
<dbReference type="Gene3D" id="1.10.10.60">
    <property type="entry name" value="Homeodomain-like"/>
    <property type="match status" value="1"/>
</dbReference>
<dbReference type="Proteomes" id="UP000283895">
    <property type="component" value="Unassembled WGS sequence"/>
</dbReference>
<evidence type="ECO:0000259" key="1">
    <source>
        <dbReference type="PROSITE" id="PS50090"/>
    </source>
</evidence>
<organism evidence="2 3">
    <name type="scientific">Cytospora schulzeri</name>
    <dbReference type="NCBI Taxonomy" id="448051"/>
    <lineage>
        <taxon>Eukaryota</taxon>
        <taxon>Fungi</taxon>
        <taxon>Dikarya</taxon>
        <taxon>Ascomycota</taxon>
        <taxon>Pezizomycotina</taxon>
        <taxon>Sordariomycetes</taxon>
        <taxon>Sordariomycetidae</taxon>
        <taxon>Diaporthales</taxon>
        <taxon>Cytosporaceae</taxon>
        <taxon>Cytospora</taxon>
    </lineage>
</organism>
<accession>A0A423WG82</accession>
<dbReference type="EMBL" id="LKEA01000017">
    <property type="protein sequence ID" value="ROW02406.1"/>
    <property type="molecule type" value="Genomic_DNA"/>
</dbReference>
<dbReference type="InterPro" id="IPR001005">
    <property type="entry name" value="SANT/Myb"/>
</dbReference>
<feature type="domain" description="Myb-like" evidence="1">
    <location>
        <begin position="79"/>
        <end position="128"/>
    </location>
</feature>
<proteinExistence type="predicted"/>
<keyword evidence="3" id="KW-1185">Reference proteome</keyword>
<sequence>MLMALAFSSQANSAMQNLSPVAREAYDRYGCLDEVRVQLLVRGHFLSQEEADTLPLYNIVDGSSHEASRVVTPRAPSANEQSNRVPWTKEETELLMNLHVQGASFPEIAEHVPGKSPMACQRRFYYTMRKPDWKQFHDSLRQQYDQQKKQS</sequence>
<dbReference type="SUPFAM" id="SSF46689">
    <property type="entry name" value="Homeodomain-like"/>
    <property type="match status" value="1"/>
</dbReference>
<dbReference type="AlphaFoldDB" id="A0A423WG82"/>
<dbReference type="PROSITE" id="PS50090">
    <property type="entry name" value="MYB_LIKE"/>
    <property type="match status" value="1"/>
</dbReference>
<gene>
    <name evidence="2" type="ORF">VMCG_06076</name>
</gene>
<dbReference type="OrthoDB" id="5222197at2759"/>
<evidence type="ECO:0000313" key="2">
    <source>
        <dbReference type="EMBL" id="ROW02406.1"/>
    </source>
</evidence>